<keyword evidence="9" id="KW-0679">Respiratory chain</keyword>
<keyword evidence="4 9" id="KW-0813">Transport</keyword>
<dbReference type="Pfam" id="PF00507">
    <property type="entry name" value="Oxidored_q4"/>
    <property type="match status" value="1"/>
</dbReference>
<dbReference type="EC" id="7.1.1.2" evidence="9"/>
<dbReference type="EMBL" id="OK649924">
    <property type="protein sequence ID" value="UZA61269.1"/>
    <property type="molecule type" value="Genomic_DNA"/>
</dbReference>
<keyword evidence="5 9" id="KW-0812">Transmembrane</keyword>
<gene>
    <name evidence="10" type="primary">nad3</name>
</gene>
<dbReference type="InterPro" id="IPR000440">
    <property type="entry name" value="NADH_UbQ/plastoQ_OxRdtase_su3"/>
</dbReference>
<name>A0A9E7V7H2_9CHEL</name>
<evidence type="ECO:0000256" key="9">
    <source>
        <dbReference type="RuleBase" id="RU003640"/>
    </source>
</evidence>
<dbReference type="GO" id="GO:0008137">
    <property type="term" value="F:NADH dehydrogenase (ubiquinone) activity"/>
    <property type="evidence" value="ECO:0007669"/>
    <property type="project" value="UniProtKB-UniRule"/>
</dbReference>
<comment type="subcellular location">
    <subcellularLocation>
        <location evidence="1">Membrane</location>
    </subcellularLocation>
    <subcellularLocation>
        <location evidence="9">Mitochondrion membrane</location>
        <topology evidence="9">Multi-pass membrane protein</topology>
    </subcellularLocation>
</comment>
<reference evidence="10" key="1">
    <citation type="journal article" date="2022" name="Polar Biol.">
        <title>Mitochondrial genomes provide insight into interfamilial relationships within Pycnogonida.</title>
        <authorList>
            <person name="Zehnpfennig J.R."/>
            <person name="Varney R.M."/>
            <person name="Halanych K.M."/>
            <person name="Mahon A.R."/>
        </authorList>
    </citation>
    <scope>NUCLEOTIDE SEQUENCE</scope>
</reference>
<geneLocation type="mitochondrion" evidence="10"/>
<evidence type="ECO:0000256" key="3">
    <source>
        <dbReference type="ARBA" id="ARBA00021007"/>
    </source>
</evidence>
<dbReference type="Gene3D" id="1.20.58.1610">
    <property type="entry name" value="NADH:ubiquinone/plastoquinone oxidoreductase, chain 3"/>
    <property type="match status" value="1"/>
</dbReference>
<evidence type="ECO:0000313" key="10">
    <source>
        <dbReference type="EMBL" id="UZA61269.1"/>
    </source>
</evidence>
<feature type="transmembrane region" description="Helical" evidence="9">
    <location>
        <begin position="6"/>
        <end position="24"/>
    </location>
</feature>
<dbReference type="GO" id="GO:0031966">
    <property type="term" value="C:mitochondrial membrane"/>
    <property type="evidence" value="ECO:0007669"/>
    <property type="project" value="UniProtKB-SubCell"/>
</dbReference>
<keyword evidence="9" id="KW-1278">Translocase</keyword>
<sequence length="115" mass="12932">MTIIMLGSLILITFILVSVSMLISKKNFQEMEKLSPVECGMMTLSSPRPPFSLQFFLLAILFMIFDVEMALILPLPLISPTMTPMPMLITTSTFIIILVIGVLLEWKNGALEWSH</sequence>
<keyword evidence="9" id="KW-0520">NAD</keyword>
<evidence type="ECO:0000256" key="6">
    <source>
        <dbReference type="ARBA" id="ARBA00022989"/>
    </source>
</evidence>
<keyword evidence="9" id="KW-0830">Ubiquinone</keyword>
<feature type="transmembrane region" description="Helical" evidence="9">
    <location>
        <begin position="51"/>
        <end position="73"/>
    </location>
</feature>
<protein>
    <recommendedName>
        <fullName evidence="3 9">NADH-ubiquinone oxidoreductase chain 3</fullName>
        <ecNumber evidence="9">7.1.1.2</ecNumber>
    </recommendedName>
</protein>
<keyword evidence="9 10" id="KW-0496">Mitochondrion</keyword>
<evidence type="ECO:0000256" key="2">
    <source>
        <dbReference type="ARBA" id="ARBA00008472"/>
    </source>
</evidence>
<feature type="transmembrane region" description="Helical" evidence="9">
    <location>
        <begin position="85"/>
        <end position="106"/>
    </location>
</feature>
<dbReference type="PANTHER" id="PTHR11058:SF9">
    <property type="entry name" value="NADH-UBIQUINONE OXIDOREDUCTASE CHAIN 3"/>
    <property type="match status" value="1"/>
</dbReference>
<proteinExistence type="inferred from homology"/>
<accession>A0A9E7V7H2</accession>
<dbReference type="AlphaFoldDB" id="A0A9E7V7H2"/>
<evidence type="ECO:0000256" key="4">
    <source>
        <dbReference type="ARBA" id="ARBA00022448"/>
    </source>
</evidence>
<comment type="catalytic activity">
    <reaction evidence="8 9">
        <text>a ubiquinone + NADH + 5 H(+)(in) = a ubiquinol + NAD(+) + 4 H(+)(out)</text>
        <dbReference type="Rhea" id="RHEA:29091"/>
        <dbReference type="Rhea" id="RHEA-COMP:9565"/>
        <dbReference type="Rhea" id="RHEA-COMP:9566"/>
        <dbReference type="ChEBI" id="CHEBI:15378"/>
        <dbReference type="ChEBI" id="CHEBI:16389"/>
        <dbReference type="ChEBI" id="CHEBI:17976"/>
        <dbReference type="ChEBI" id="CHEBI:57540"/>
        <dbReference type="ChEBI" id="CHEBI:57945"/>
        <dbReference type="EC" id="7.1.1.2"/>
    </reaction>
</comment>
<dbReference type="InterPro" id="IPR038430">
    <property type="entry name" value="NDAH_ubi_oxred_su3_sf"/>
</dbReference>
<dbReference type="PANTHER" id="PTHR11058">
    <property type="entry name" value="NADH-UBIQUINONE OXIDOREDUCTASE CHAIN 3"/>
    <property type="match status" value="1"/>
</dbReference>
<keyword evidence="6 9" id="KW-1133">Transmembrane helix</keyword>
<keyword evidence="9" id="KW-0249">Electron transport</keyword>
<evidence type="ECO:0000256" key="8">
    <source>
        <dbReference type="ARBA" id="ARBA00049551"/>
    </source>
</evidence>
<comment type="function">
    <text evidence="9">Core subunit of the mitochondrial membrane respiratory chain NADH dehydrogenase (Complex I) which catalyzes electron transfer from NADH through the respiratory chain, using ubiquinone as an electron acceptor. Essential for the catalytic activity of complex I.</text>
</comment>
<comment type="similarity">
    <text evidence="2 9">Belongs to the complex I subunit 3 family.</text>
</comment>
<organism evidence="10">
    <name type="scientific">Endeis sp. JZ-2022</name>
    <dbReference type="NCBI Taxonomy" id="2992007"/>
    <lineage>
        <taxon>Eukaryota</taxon>
        <taxon>Metazoa</taxon>
        <taxon>Ecdysozoa</taxon>
        <taxon>Arthropoda</taxon>
        <taxon>Chelicerata</taxon>
        <taxon>Pycnogonida</taxon>
        <taxon>Pantopoda</taxon>
        <taxon>Endeidae</taxon>
        <taxon>Endeis</taxon>
    </lineage>
</organism>
<evidence type="ECO:0000256" key="5">
    <source>
        <dbReference type="ARBA" id="ARBA00022692"/>
    </source>
</evidence>
<evidence type="ECO:0000256" key="7">
    <source>
        <dbReference type="ARBA" id="ARBA00023136"/>
    </source>
</evidence>
<keyword evidence="7 9" id="KW-0472">Membrane</keyword>
<dbReference type="GO" id="GO:0030964">
    <property type="term" value="C:NADH dehydrogenase complex"/>
    <property type="evidence" value="ECO:0007669"/>
    <property type="project" value="TreeGrafter"/>
</dbReference>
<evidence type="ECO:0000256" key="1">
    <source>
        <dbReference type="ARBA" id="ARBA00004370"/>
    </source>
</evidence>